<gene>
    <name evidence="5" type="ORF">BFN67_01140</name>
</gene>
<keyword evidence="6" id="KW-1185">Reference proteome</keyword>
<dbReference type="Gene3D" id="3.30.360.10">
    <property type="entry name" value="Dihydrodipicolinate Reductase, domain 2"/>
    <property type="match status" value="1"/>
</dbReference>
<protein>
    <submittedName>
        <fullName evidence="5">Oxidoreductase</fullName>
    </submittedName>
</protein>
<dbReference type="Pfam" id="PF01408">
    <property type="entry name" value="GFO_IDH_MocA"/>
    <property type="match status" value="1"/>
</dbReference>
<dbReference type="RefSeq" id="WP_080917928.1">
    <property type="nucleotide sequence ID" value="NZ_MDET01000001.1"/>
</dbReference>
<comment type="caution">
    <text evidence="5">The sequence shown here is derived from an EMBL/GenBank/DDBJ whole genome shotgun (WGS) entry which is preliminary data.</text>
</comment>
<evidence type="ECO:0000256" key="1">
    <source>
        <dbReference type="ARBA" id="ARBA00010928"/>
    </source>
</evidence>
<reference evidence="5 6" key="1">
    <citation type="journal article" date="2016" name="Int. J. Syst. Evol. Microbiol.">
        <title>Pseudaminobacter manganicus sp. nov., isolated from sludge of a manganese mine.</title>
        <authorList>
            <person name="Li J."/>
            <person name="Huang J."/>
            <person name="Liao S."/>
            <person name="Wang G."/>
        </authorList>
    </citation>
    <scope>NUCLEOTIDE SEQUENCE [LARGE SCALE GENOMIC DNA]</scope>
    <source>
        <strain evidence="5 6">JH-7</strain>
    </source>
</reference>
<dbReference type="GO" id="GO:0016491">
    <property type="term" value="F:oxidoreductase activity"/>
    <property type="evidence" value="ECO:0007669"/>
    <property type="project" value="UniProtKB-KW"/>
</dbReference>
<evidence type="ECO:0000259" key="3">
    <source>
        <dbReference type="Pfam" id="PF01408"/>
    </source>
</evidence>
<dbReference type="Proteomes" id="UP000191905">
    <property type="component" value="Unassembled WGS sequence"/>
</dbReference>
<dbReference type="PANTHER" id="PTHR43708">
    <property type="entry name" value="CONSERVED EXPRESSED OXIDOREDUCTASE (EUROFUNG)"/>
    <property type="match status" value="1"/>
</dbReference>
<dbReference type="Gene3D" id="3.40.50.720">
    <property type="entry name" value="NAD(P)-binding Rossmann-like Domain"/>
    <property type="match status" value="1"/>
</dbReference>
<dbReference type="STRING" id="1873176.BFN67_01140"/>
<dbReference type="SUPFAM" id="SSF51735">
    <property type="entry name" value="NAD(P)-binding Rossmann-fold domains"/>
    <property type="match status" value="1"/>
</dbReference>
<dbReference type="OrthoDB" id="9776544at2"/>
<evidence type="ECO:0000256" key="2">
    <source>
        <dbReference type="ARBA" id="ARBA00023002"/>
    </source>
</evidence>
<dbReference type="EMBL" id="MDET01000001">
    <property type="protein sequence ID" value="OQM77475.1"/>
    <property type="molecule type" value="Genomic_DNA"/>
</dbReference>
<accession>A0A1V8RWE6</accession>
<dbReference type="SUPFAM" id="SSF55347">
    <property type="entry name" value="Glyceraldehyde-3-phosphate dehydrogenase-like, C-terminal domain"/>
    <property type="match status" value="1"/>
</dbReference>
<dbReference type="InterPro" id="IPR000683">
    <property type="entry name" value="Gfo/Idh/MocA-like_OxRdtase_N"/>
</dbReference>
<dbReference type="InterPro" id="IPR051317">
    <property type="entry name" value="Gfo/Idh/MocA_oxidoreduct"/>
</dbReference>
<organism evidence="5 6">
    <name type="scientific">Manganibacter manganicus</name>
    <dbReference type="NCBI Taxonomy" id="1873176"/>
    <lineage>
        <taxon>Bacteria</taxon>
        <taxon>Pseudomonadati</taxon>
        <taxon>Pseudomonadota</taxon>
        <taxon>Alphaproteobacteria</taxon>
        <taxon>Hyphomicrobiales</taxon>
        <taxon>Phyllobacteriaceae</taxon>
        <taxon>Manganibacter</taxon>
    </lineage>
</organism>
<feature type="domain" description="GFO/IDH/MocA-like oxidoreductase" evidence="4">
    <location>
        <begin position="130"/>
        <end position="263"/>
    </location>
</feature>
<dbReference type="AlphaFoldDB" id="A0A1V8RWE6"/>
<dbReference type="Pfam" id="PF22725">
    <property type="entry name" value="GFO_IDH_MocA_C3"/>
    <property type="match status" value="1"/>
</dbReference>
<proteinExistence type="inferred from homology"/>
<name>A0A1V8RWE6_9HYPH</name>
<dbReference type="PANTHER" id="PTHR43708:SF5">
    <property type="entry name" value="CONSERVED EXPRESSED OXIDOREDUCTASE (EUROFUNG)-RELATED"/>
    <property type="match status" value="1"/>
</dbReference>
<comment type="similarity">
    <text evidence="1">Belongs to the Gfo/Idh/MocA family.</text>
</comment>
<keyword evidence="2" id="KW-0560">Oxidoreductase</keyword>
<evidence type="ECO:0000313" key="5">
    <source>
        <dbReference type="EMBL" id="OQM77475.1"/>
    </source>
</evidence>
<feature type="domain" description="Gfo/Idh/MocA-like oxidoreductase N-terminal" evidence="3">
    <location>
        <begin position="4"/>
        <end position="114"/>
    </location>
</feature>
<dbReference type="GO" id="GO:0000166">
    <property type="term" value="F:nucleotide binding"/>
    <property type="evidence" value="ECO:0007669"/>
    <property type="project" value="InterPro"/>
</dbReference>
<dbReference type="InterPro" id="IPR055170">
    <property type="entry name" value="GFO_IDH_MocA-like_dom"/>
</dbReference>
<evidence type="ECO:0000259" key="4">
    <source>
        <dbReference type="Pfam" id="PF22725"/>
    </source>
</evidence>
<sequence length="393" mass="42123">MAGIAFVGTGFVADYYMTTLANHPELRLAGVFDENPEATARFSTFHKVRRYSSMEELLGDPAVAIVVNLTNPESHYAISRLALEAEKHVYSEKPLAMNLDEAEGLVKLAAERCLCLAAAPANGLSEAHTAVAAALADIAIGQVRLVYAEMEDGPVFRQNWRTWRSRSGASWPGRHEFEIGCTLEHAGYALSWLVSLFGPVESLSAFSALTFPDKGIGNTASLGPDFSVGCLNFRSGPVARLTCGLAAPKSRSLTILGDAGSIVVRDLWDHNSPVHMERVGEPRSLLTKVLGRVEHSLGTTLPFNLPRGRRLRLGETSSLRLPGFPSQIDFCAGIAAMAEAVEQGSKPFFSGDVALHITEIALALSDAGGRGGSYRPRSGFNRTFAPAGSAPLR</sequence>
<dbReference type="InterPro" id="IPR036291">
    <property type="entry name" value="NAD(P)-bd_dom_sf"/>
</dbReference>
<evidence type="ECO:0000313" key="6">
    <source>
        <dbReference type="Proteomes" id="UP000191905"/>
    </source>
</evidence>